<dbReference type="FunFam" id="3.20.20.20:FF:000006">
    <property type="entry name" value="Dihydropteroate synthase"/>
    <property type="match status" value="1"/>
</dbReference>
<sequence>MAQRIYLDPVAVTGPQAAQDSALPLAGGPLCFNACQIARRNPAQPSRVRRETLPITDLVRVEGARAWLDALTPPRPAFAGITLVRPAIMGVVNVTPDSFSDGGQRLAADTAVRDGKAMWDAGAAILDVGGESTRPGAEPVSVDEELRRALPVVQRLAEAGCRVSIDTRNARTMREAVAAGASIVNDVTGLTHDPDALAAVAELGVPVVLQHIQGDPQTMQQGPSYDDAALDVFDGLRARVEACEAAGIPRERIAIDPGIGFGKTVQHNLEIMDRLGLFQGLGCPVLLGASRKSTIAKVSRGEPADQRLAGSLAMALAGVQRGAQMLRVHDVGETAQALAVWRAVALTQAPPDAPA</sequence>
<evidence type="ECO:0000256" key="1">
    <source>
        <dbReference type="ARBA" id="ARBA00000012"/>
    </source>
</evidence>
<dbReference type="PANTHER" id="PTHR20941:SF1">
    <property type="entry name" value="FOLIC ACID SYNTHESIS PROTEIN FOL1"/>
    <property type="match status" value="1"/>
</dbReference>
<dbReference type="PROSITE" id="PS00792">
    <property type="entry name" value="DHPS_1"/>
    <property type="match status" value="1"/>
</dbReference>
<evidence type="ECO:0000256" key="3">
    <source>
        <dbReference type="ARBA" id="ARBA00004763"/>
    </source>
</evidence>
<dbReference type="GO" id="GO:0005829">
    <property type="term" value="C:cytosol"/>
    <property type="evidence" value="ECO:0007669"/>
    <property type="project" value="TreeGrafter"/>
</dbReference>
<keyword evidence="14" id="KW-1185">Reference proteome</keyword>
<dbReference type="Proteomes" id="UP000199415">
    <property type="component" value="Unassembled WGS sequence"/>
</dbReference>
<evidence type="ECO:0000313" key="13">
    <source>
        <dbReference type="EMBL" id="SDF45228.1"/>
    </source>
</evidence>
<feature type="domain" description="Pterin-binding" evidence="12">
    <location>
        <begin position="86"/>
        <end position="339"/>
    </location>
</feature>
<dbReference type="Pfam" id="PF00809">
    <property type="entry name" value="Pterin_bind"/>
    <property type="match status" value="1"/>
</dbReference>
<comment type="pathway">
    <text evidence="3">Cofactor biosynthesis; tetrahydrofolate biosynthesis; 7,8-dihydrofolate from 2-amino-4-hydroxy-6-hydroxymethyl-7,8-dihydropteridine diphosphate and 4-aminobenzoate: step 1/2.</text>
</comment>
<accession>A0A1G7L6Y1</accession>
<keyword evidence="10" id="KW-0289">Folate biosynthesis</keyword>
<reference evidence="13 14" key="1">
    <citation type="submission" date="2016-10" db="EMBL/GenBank/DDBJ databases">
        <authorList>
            <person name="de Groot N.N."/>
        </authorList>
    </citation>
    <scope>NUCLEOTIDE SEQUENCE [LARGE SCALE GENOMIC DNA]</scope>
    <source>
        <strain evidence="13 14">DSM 25584</strain>
    </source>
</reference>
<dbReference type="EMBL" id="FNCE01000001">
    <property type="protein sequence ID" value="SDF45228.1"/>
    <property type="molecule type" value="Genomic_DNA"/>
</dbReference>
<dbReference type="GO" id="GO:0046872">
    <property type="term" value="F:metal ion binding"/>
    <property type="evidence" value="ECO:0007669"/>
    <property type="project" value="UniProtKB-KW"/>
</dbReference>
<organism evidence="13 14">
    <name type="scientific">Limimonas halophila</name>
    <dbReference type="NCBI Taxonomy" id="1082479"/>
    <lineage>
        <taxon>Bacteria</taxon>
        <taxon>Pseudomonadati</taxon>
        <taxon>Pseudomonadota</taxon>
        <taxon>Alphaproteobacteria</taxon>
        <taxon>Rhodospirillales</taxon>
        <taxon>Rhodovibrionaceae</taxon>
        <taxon>Limimonas</taxon>
    </lineage>
</organism>
<evidence type="ECO:0000313" key="14">
    <source>
        <dbReference type="Proteomes" id="UP000199415"/>
    </source>
</evidence>
<keyword evidence="7" id="KW-0808">Transferase</keyword>
<evidence type="ECO:0000256" key="6">
    <source>
        <dbReference type="ARBA" id="ARBA00016919"/>
    </source>
</evidence>
<dbReference type="Gene3D" id="3.20.20.20">
    <property type="entry name" value="Dihydropteroate synthase-like"/>
    <property type="match status" value="1"/>
</dbReference>
<dbReference type="RefSeq" id="WP_090018202.1">
    <property type="nucleotide sequence ID" value="NZ_FNCE01000001.1"/>
</dbReference>
<gene>
    <name evidence="13" type="ORF">SAMN05216241_101142</name>
</gene>
<dbReference type="GO" id="GO:0046656">
    <property type="term" value="P:folic acid biosynthetic process"/>
    <property type="evidence" value="ECO:0007669"/>
    <property type="project" value="UniProtKB-KW"/>
</dbReference>
<dbReference type="PROSITE" id="PS00793">
    <property type="entry name" value="DHPS_2"/>
    <property type="match status" value="1"/>
</dbReference>
<evidence type="ECO:0000256" key="5">
    <source>
        <dbReference type="ARBA" id="ARBA00012458"/>
    </source>
</evidence>
<evidence type="ECO:0000256" key="7">
    <source>
        <dbReference type="ARBA" id="ARBA00022679"/>
    </source>
</evidence>
<comment type="cofactor">
    <cofactor evidence="2">
        <name>Mg(2+)</name>
        <dbReference type="ChEBI" id="CHEBI:18420"/>
    </cofactor>
</comment>
<evidence type="ECO:0000256" key="4">
    <source>
        <dbReference type="ARBA" id="ARBA00009503"/>
    </source>
</evidence>
<dbReference type="PANTHER" id="PTHR20941">
    <property type="entry name" value="FOLATE SYNTHESIS PROTEINS"/>
    <property type="match status" value="1"/>
</dbReference>
<dbReference type="SUPFAM" id="SSF51717">
    <property type="entry name" value="Dihydropteroate synthetase-like"/>
    <property type="match status" value="1"/>
</dbReference>
<evidence type="ECO:0000256" key="10">
    <source>
        <dbReference type="ARBA" id="ARBA00022909"/>
    </source>
</evidence>
<dbReference type="InterPro" id="IPR006390">
    <property type="entry name" value="DHP_synth_dom"/>
</dbReference>
<dbReference type="PROSITE" id="PS50972">
    <property type="entry name" value="PTERIN_BINDING"/>
    <property type="match status" value="1"/>
</dbReference>
<evidence type="ECO:0000256" key="2">
    <source>
        <dbReference type="ARBA" id="ARBA00001946"/>
    </source>
</evidence>
<dbReference type="STRING" id="1082479.SAMN05216241_101142"/>
<dbReference type="EC" id="2.5.1.15" evidence="5"/>
<dbReference type="CDD" id="cd00739">
    <property type="entry name" value="DHPS"/>
    <property type="match status" value="1"/>
</dbReference>
<proteinExistence type="inferred from homology"/>
<keyword evidence="8" id="KW-0479">Metal-binding</keyword>
<dbReference type="AlphaFoldDB" id="A0A1G7L6Y1"/>
<comment type="catalytic activity">
    <reaction evidence="1">
        <text>(7,8-dihydropterin-6-yl)methyl diphosphate + 4-aminobenzoate = 7,8-dihydropteroate + diphosphate</text>
        <dbReference type="Rhea" id="RHEA:19949"/>
        <dbReference type="ChEBI" id="CHEBI:17836"/>
        <dbReference type="ChEBI" id="CHEBI:17839"/>
        <dbReference type="ChEBI" id="CHEBI:33019"/>
        <dbReference type="ChEBI" id="CHEBI:72950"/>
        <dbReference type="EC" id="2.5.1.15"/>
    </reaction>
</comment>
<evidence type="ECO:0000256" key="9">
    <source>
        <dbReference type="ARBA" id="ARBA00022842"/>
    </source>
</evidence>
<dbReference type="NCBIfam" id="TIGR01496">
    <property type="entry name" value="DHPS"/>
    <property type="match status" value="1"/>
</dbReference>
<name>A0A1G7L6Y1_9PROT</name>
<dbReference type="InterPro" id="IPR011005">
    <property type="entry name" value="Dihydropteroate_synth-like_sf"/>
</dbReference>
<evidence type="ECO:0000256" key="11">
    <source>
        <dbReference type="ARBA" id="ARBA00030193"/>
    </source>
</evidence>
<comment type="similarity">
    <text evidence="4">Belongs to the DHPS family.</text>
</comment>
<dbReference type="GO" id="GO:0046654">
    <property type="term" value="P:tetrahydrofolate biosynthetic process"/>
    <property type="evidence" value="ECO:0007669"/>
    <property type="project" value="TreeGrafter"/>
</dbReference>
<protein>
    <recommendedName>
        <fullName evidence="6">Dihydropteroate synthase</fullName>
        <ecNumber evidence="5">2.5.1.15</ecNumber>
    </recommendedName>
    <alternativeName>
        <fullName evidence="11">Dihydropteroate pyrophosphorylase</fullName>
    </alternativeName>
</protein>
<dbReference type="OrthoDB" id="9811744at2"/>
<dbReference type="GO" id="GO:0004156">
    <property type="term" value="F:dihydropteroate synthase activity"/>
    <property type="evidence" value="ECO:0007669"/>
    <property type="project" value="UniProtKB-EC"/>
</dbReference>
<evidence type="ECO:0000256" key="8">
    <source>
        <dbReference type="ARBA" id="ARBA00022723"/>
    </source>
</evidence>
<dbReference type="InterPro" id="IPR000489">
    <property type="entry name" value="Pterin-binding_dom"/>
</dbReference>
<evidence type="ECO:0000259" key="12">
    <source>
        <dbReference type="PROSITE" id="PS50972"/>
    </source>
</evidence>
<dbReference type="InterPro" id="IPR045031">
    <property type="entry name" value="DHP_synth-like"/>
</dbReference>
<keyword evidence="9" id="KW-0460">Magnesium</keyword>